<dbReference type="RefSeq" id="XP_009037358.1">
    <property type="nucleotide sequence ID" value="XM_009039110.1"/>
</dbReference>
<evidence type="ECO:0000313" key="1">
    <source>
        <dbReference type="EMBL" id="EGB07993.1"/>
    </source>
</evidence>
<dbReference type="EMBL" id="GL833129">
    <property type="protein sequence ID" value="EGB07993.1"/>
    <property type="molecule type" value="Genomic_DNA"/>
</dbReference>
<dbReference type="GeneID" id="20218828"/>
<dbReference type="KEGG" id="aaf:AURANDRAFT_17386"/>
<dbReference type="OrthoDB" id="1907495at2759"/>
<dbReference type="AlphaFoldDB" id="F0YAJ1"/>
<dbReference type="InParanoid" id="F0YAJ1"/>
<dbReference type="Proteomes" id="UP000002729">
    <property type="component" value="Unassembled WGS sequence"/>
</dbReference>
<organism evidence="2">
    <name type="scientific">Aureococcus anophagefferens</name>
    <name type="common">Harmful bloom alga</name>
    <dbReference type="NCBI Taxonomy" id="44056"/>
    <lineage>
        <taxon>Eukaryota</taxon>
        <taxon>Sar</taxon>
        <taxon>Stramenopiles</taxon>
        <taxon>Ochrophyta</taxon>
        <taxon>Pelagophyceae</taxon>
        <taxon>Pelagomonadales</taxon>
        <taxon>Pelagomonadaceae</taxon>
        <taxon>Aureococcus</taxon>
    </lineage>
</organism>
<protein>
    <submittedName>
        <fullName evidence="1">Uncharacterized protein</fullName>
    </submittedName>
</protein>
<keyword evidence="2" id="KW-1185">Reference proteome</keyword>
<feature type="non-terminal residue" evidence="1">
    <location>
        <position position="1"/>
    </location>
</feature>
<gene>
    <name evidence="1" type="ORF">AURANDRAFT_17386</name>
</gene>
<feature type="non-terminal residue" evidence="1">
    <location>
        <position position="96"/>
    </location>
</feature>
<proteinExistence type="predicted"/>
<accession>F0YAJ1</accession>
<sequence>ATLVDEYLRLTKKALPALAKAHKWPIRFDHCFMRVMLDNSFGCVWYEKLDRKKGSAISQIDADALKRAVGFGRRMEAEGLGAVQVLDNVSLRLRGK</sequence>
<evidence type="ECO:0000313" key="2">
    <source>
        <dbReference type="Proteomes" id="UP000002729"/>
    </source>
</evidence>
<name>F0YAJ1_AURAN</name>
<reference evidence="1 2" key="1">
    <citation type="journal article" date="2011" name="Proc. Natl. Acad. Sci. U.S.A.">
        <title>Niche of harmful alga Aureococcus anophagefferens revealed through ecogenomics.</title>
        <authorList>
            <person name="Gobler C.J."/>
            <person name="Berry D.L."/>
            <person name="Dyhrman S.T."/>
            <person name="Wilhelm S.W."/>
            <person name="Salamov A."/>
            <person name="Lobanov A.V."/>
            <person name="Zhang Y."/>
            <person name="Collier J.L."/>
            <person name="Wurch L.L."/>
            <person name="Kustka A.B."/>
            <person name="Dill B.D."/>
            <person name="Shah M."/>
            <person name="VerBerkmoes N.C."/>
            <person name="Kuo A."/>
            <person name="Terry A."/>
            <person name="Pangilinan J."/>
            <person name="Lindquist E.A."/>
            <person name="Lucas S."/>
            <person name="Paulsen I.T."/>
            <person name="Hattenrath-Lehmann T.K."/>
            <person name="Talmage S.C."/>
            <person name="Walker E.A."/>
            <person name="Koch F."/>
            <person name="Burson A.M."/>
            <person name="Marcoval M.A."/>
            <person name="Tang Y.Z."/>
            <person name="Lecleir G.R."/>
            <person name="Coyne K.J."/>
            <person name="Berg G.M."/>
            <person name="Bertrand E.M."/>
            <person name="Saito M.A."/>
            <person name="Gladyshev V.N."/>
            <person name="Grigoriev I.V."/>
        </authorList>
    </citation>
    <scope>NUCLEOTIDE SEQUENCE [LARGE SCALE GENOMIC DNA]</scope>
    <source>
        <strain evidence="2">CCMP 1984</strain>
    </source>
</reference>